<dbReference type="OrthoDB" id="509705at2"/>
<dbReference type="Pfam" id="PF13692">
    <property type="entry name" value="Glyco_trans_1_4"/>
    <property type="match status" value="1"/>
</dbReference>
<gene>
    <name evidence="2" type="ordered locus">Lcho_0635</name>
</gene>
<sequence length="403" mass="44264">MIKIVHILYQSVPDVSGSSTRSKSIVDAQLGSGEMIPVIVTSPLQAGQGSDSIDVIDGIKYYRTYAGNADFAINRKKSLLVKAKKALSFVGFYRTVCRVIEEERPQVVHAHAIFACGLVGLLAARRYGLPFVYEMRSDWHLDENFDSGTFFQKLFGGIERFLARRADALAVISQGLMEKYGPLNPRPILVPNGVHQNMVRPLEPVGALTATAGGGSNPTFGFIGSLIPLEGLAFVVDALARLRTERGIDARMIIAGRGEEQAKLEVLARERGVTDLIEFTGAVPFAQVSGIYDRLDVIINFRRDEPIAHSVTPLKPLEAMAQRKLVVVSSVRGMQELVTGGRTGLVVPAEDVNALMDTIELVHRDFSRFQPVIDAGYAHVTQTRTWPSLVGKYTQLYRQLCSH</sequence>
<proteinExistence type="predicted"/>
<dbReference type="PANTHER" id="PTHR12526:SF635">
    <property type="entry name" value="GLYCOSYL TRANSFERASE GROUP 1"/>
    <property type="match status" value="1"/>
</dbReference>
<dbReference type="CDD" id="cd03794">
    <property type="entry name" value="GT4_WbuB-like"/>
    <property type="match status" value="1"/>
</dbReference>
<organism evidence="2 3">
    <name type="scientific">Leptothrix cholodnii (strain ATCC 51168 / LMG 8142 / SP-6)</name>
    <name type="common">Leptothrix discophora (strain SP-6)</name>
    <dbReference type="NCBI Taxonomy" id="395495"/>
    <lineage>
        <taxon>Bacteria</taxon>
        <taxon>Pseudomonadati</taxon>
        <taxon>Pseudomonadota</taxon>
        <taxon>Betaproteobacteria</taxon>
        <taxon>Burkholderiales</taxon>
        <taxon>Sphaerotilaceae</taxon>
        <taxon>Leptothrix</taxon>
    </lineage>
</organism>
<dbReference type="Proteomes" id="UP000001693">
    <property type="component" value="Chromosome"/>
</dbReference>
<evidence type="ECO:0000259" key="1">
    <source>
        <dbReference type="Pfam" id="PF13579"/>
    </source>
</evidence>
<dbReference type="STRING" id="395495.Lcho_0635"/>
<keyword evidence="2" id="KW-0808">Transferase</keyword>
<dbReference type="EMBL" id="CP001013">
    <property type="protein sequence ID" value="ACB32910.1"/>
    <property type="molecule type" value="Genomic_DNA"/>
</dbReference>
<evidence type="ECO:0000313" key="2">
    <source>
        <dbReference type="EMBL" id="ACB32910.1"/>
    </source>
</evidence>
<dbReference type="InterPro" id="IPR028098">
    <property type="entry name" value="Glyco_trans_4-like_N"/>
</dbReference>
<name>B1XZR4_LEPCP</name>
<dbReference type="AlphaFoldDB" id="B1XZR4"/>
<dbReference type="HOGENOM" id="CLU_009583_2_2_4"/>
<feature type="domain" description="Glycosyltransferase subfamily 4-like N-terminal" evidence="1">
    <location>
        <begin position="90"/>
        <end position="193"/>
    </location>
</feature>
<dbReference type="eggNOG" id="COG0438">
    <property type="taxonomic scope" value="Bacteria"/>
</dbReference>
<dbReference type="Gene3D" id="3.40.50.2000">
    <property type="entry name" value="Glycogen Phosphorylase B"/>
    <property type="match status" value="2"/>
</dbReference>
<dbReference type="Pfam" id="PF13579">
    <property type="entry name" value="Glyco_trans_4_4"/>
    <property type="match status" value="1"/>
</dbReference>
<dbReference type="PANTHER" id="PTHR12526">
    <property type="entry name" value="GLYCOSYLTRANSFERASE"/>
    <property type="match status" value="1"/>
</dbReference>
<evidence type="ECO:0000313" key="3">
    <source>
        <dbReference type="Proteomes" id="UP000001693"/>
    </source>
</evidence>
<dbReference type="SUPFAM" id="SSF53756">
    <property type="entry name" value="UDP-Glycosyltransferase/glycogen phosphorylase"/>
    <property type="match status" value="1"/>
</dbReference>
<keyword evidence="3" id="KW-1185">Reference proteome</keyword>
<dbReference type="CAZy" id="GT4">
    <property type="family name" value="Glycosyltransferase Family 4"/>
</dbReference>
<reference evidence="2 3" key="1">
    <citation type="submission" date="2008-03" db="EMBL/GenBank/DDBJ databases">
        <title>Complete sequence of Leptothrix cholodnii SP-6.</title>
        <authorList>
            <consortium name="US DOE Joint Genome Institute"/>
            <person name="Copeland A."/>
            <person name="Lucas S."/>
            <person name="Lapidus A."/>
            <person name="Glavina del Rio T."/>
            <person name="Dalin E."/>
            <person name="Tice H."/>
            <person name="Bruce D."/>
            <person name="Goodwin L."/>
            <person name="Pitluck S."/>
            <person name="Chertkov O."/>
            <person name="Brettin T."/>
            <person name="Detter J.C."/>
            <person name="Han C."/>
            <person name="Kuske C.R."/>
            <person name="Schmutz J."/>
            <person name="Larimer F."/>
            <person name="Land M."/>
            <person name="Hauser L."/>
            <person name="Kyrpides N."/>
            <person name="Lykidis A."/>
            <person name="Emerson D."/>
            <person name="Richardson P."/>
        </authorList>
    </citation>
    <scope>NUCLEOTIDE SEQUENCE [LARGE SCALE GENOMIC DNA]</scope>
    <source>
        <strain evidence="3">ATCC 51168 / LMG 8142 / SP-6</strain>
    </source>
</reference>
<dbReference type="GO" id="GO:0016757">
    <property type="term" value="F:glycosyltransferase activity"/>
    <property type="evidence" value="ECO:0007669"/>
    <property type="project" value="UniProtKB-ARBA"/>
</dbReference>
<dbReference type="KEGG" id="lch:Lcho_0635"/>
<protein>
    <submittedName>
        <fullName evidence="2">Glycosyl transferase group 1</fullName>
    </submittedName>
</protein>
<dbReference type="RefSeq" id="WP_012345672.1">
    <property type="nucleotide sequence ID" value="NC_010524.1"/>
</dbReference>
<accession>B1XZR4</accession>